<evidence type="ECO:0000313" key="8">
    <source>
        <dbReference type="EMBL" id="PCC20300.1"/>
    </source>
</evidence>
<dbReference type="GO" id="GO:0008299">
    <property type="term" value="P:isoprenoid biosynthetic process"/>
    <property type="evidence" value="ECO:0007669"/>
    <property type="project" value="InterPro"/>
</dbReference>
<dbReference type="PANTHER" id="PTHR12001">
    <property type="entry name" value="GERANYLGERANYL PYROPHOSPHATE SYNTHASE"/>
    <property type="match status" value="1"/>
</dbReference>
<name>A0A2A3X9C1_BREAU</name>
<gene>
    <name evidence="8" type="ORF">CIK79_19560</name>
</gene>
<dbReference type="RefSeq" id="WP_096158828.1">
    <property type="nucleotide sequence ID" value="NZ_JABUYA010000010.1"/>
</dbReference>
<evidence type="ECO:0000256" key="6">
    <source>
        <dbReference type="RuleBase" id="RU004466"/>
    </source>
</evidence>
<dbReference type="Gene3D" id="1.10.600.10">
    <property type="entry name" value="Farnesyl Diphosphate Synthase"/>
    <property type="match status" value="1"/>
</dbReference>
<evidence type="ECO:0000256" key="5">
    <source>
        <dbReference type="ARBA" id="ARBA00022842"/>
    </source>
</evidence>
<feature type="compositionally biased region" description="Polar residues" evidence="7">
    <location>
        <begin position="9"/>
        <end position="29"/>
    </location>
</feature>
<evidence type="ECO:0000313" key="9">
    <source>
        <dbReference type="Proteomes" id="UP000218377"/>
    </source>
</evidence>
<evidence type="ECO:0000256" key="4">
    <source>
        <dbReference type="ARBA" id="ARBA00022723"/>
    </source>
</evidence>
<dbReference type="Pfam" id="PF00348">
    <property type="entry name" value="polyprenyl_synt"/>
    <property type="match status" value="1"/>
</dbReference>
<proteinExistence type="inferred from homology"/>
<protein>
    <submittedName>
        <fullName evidence="8">Polyprenyl synthetase</fullName>
    </submittedName>
</protein>
<keyword evidence="4" id="KW-0479">Metal-binding</keyword>
<comment type="caution">
    <text evidence="8">The sequence shown here is derived from an EMBL/GenBank/DDBJ whole genome shotgun (WGS) entry which is preliminary data.</text>
</comment>
<organism evidence="8 9">
    <name type="scientific">Brevibacterium aurantiacum</name>
    <dbReference type="NCBI Taxonomy" id="273384"/>
    <lineage>
        <taxon>Bacteria</taxon>
        <taxon>Bacillati</taxon>
        <taxon>Actinomycetota</taxon>
        <taxon>Actinomycetes</taxon>
        <taxon>Micrococcales</taxon>
        <taxon>Brevibacteriaceae</taxon>
        <taxon>Brevibacterium</taxon>
    </lineage>
</organism>
<keyword evidence="3 6" id="KW-0808">Transferase</keyword>
<comment type="similarity">
    <text evidence="2 6">Belongs to the FPP/GGPP synthase family.</text>
</comment>
<keyword evidence="5" id="KW-0460">Magnesium</keyword>
<dbReference type="EMBL" id="NRGX01000001">
    <property type="protein sequence ID" value="PCC20300.1"/>
    <property type="molecule type" value="Genomic_DNA"/>
</dbReference>
<dbReference type="InterPro" id="IPR000092">
    <property type="entry name" value="Polyprenyl_synt"/>
</dbReference>
<comment type="cofactor">
    <cofactor evidence="1">
        <name>Mg(2+)</name>
        <dbReference type="ChEBI" id="CHEBI:18420"/>
    </cofactor>
</comment>
<dbReference type="GO" id="GO:0004659">
    <property type="term" value="F:prenyltransferase activity"/>
    <property type="evidence" value="ECO:0007669"/>
    <property type="project" value="InterPro"/>
</dbReference>
<dbReference type="PROSITE" id="PS00444">
    <property type="entry name" value="POLYPRENYL_SYNTHASE_2"/>
    <property type="match status" value="1"/>
</dbReference>
<dbReference type="GO" id="GO:0046872">
    <property type="term" value="F:metal ion binding"/>
    <property type="evidence" value="ECO:0007669"/>
    <property type="project" value="UniProtKB-KW"/>
</dbReference>
<reference evidence="8 9" key="1">
    <citation type="journal article" date="2017" name="Elife">
        <title>Extensive horizontal gene transfer in cheese-associated bacteria.</title>
        <authorList>
            <person name="Bonham K.S."/>
            <person name="Wolfe B.E."/>
            <person name="Dutton R.J."/>
        </authorList>
    </citation>
    <scope>NUCLEOTIDE SEQUENCE [LARGE SCALE GENOMIC DNA]</scope>
    <source>
        <strain evidence="8 9">JB5</strain>
    </source>
</reference>
<evidence type="ECO:0000256" key="2">
    <source>
        <dbReference type="ARBA" id="ARBA00006706"/>
    </source>
</evidence>
<dbReference type="PANTHER" id="PTHR12001:SF85">
    <property type="entry name" value="SHORT CHAIN ISOPRENYL DIPHOSPHATE SYNTHASE"/>
    <property type="match status" value="1"/>
</dbReference>
<dbReference type="AlphaFoldDB" id="A0A2A3X9C1"/>
<dbReference type="Proteomes" id="UP000218377">
    <property type="component" value="Unassembled WGS sequence"/>
</dbReference>
<sequence length="401" mass="42974">MTPADAPGTGSTETARSTEPSQHGTTVSELDSPESIAAEVSAGIEAFLELKAAEFLAISPDADDIGRALLEFTRGGKMIRPVLLWWGFQLASGDDSSRSALNGGVAEAAGSLELLHAAALIHDDVIDHSDTRRGKPALHRQFESRHSERRFQGGAEPFGVAAAIVIGDICLALSEELFEKSQSVLGITPSARDLRATLRRDVMVGQYLDVLAEVVPLDDARIGERAWEVLSFKSAKYSVEQPLLLGAALGGADEEQLAEISRFGLPLGQAFQLRDDVLGIFGDPAATGKPAGDDIREGKRTVLIAESMKNLNSEQTQIMAERLGDPDLSDSEVAECVSMLTESGGLDAVESFIRSKHDEALSVVREWSTDSSPVSSTRTRIGPTAQRQLTKFAEALSYRKS</sequence>
<dbReference type="CDD" id="cd00685">
    <property type="entry name" value="Trans_IPPS_HT"/>
    <property type="match status" value="1"/>
</dbReference>
<dbReference type="PROSITE" id="PS00723">
    <property type="entry name" value="POLYPRENYL_SYNTHASE_1"/>
    <property type="match status" value="1"/>
</dbReference>
<dbReference type="SUPFAM" id="SSF48576">
    <property type="entry name" value="Terpenoid synthases"/>
    <property type="match status" value="1"/>
</dbReference>
<dbReference type="InterPro" id="IPR033749">
    <property type="entry name" value="Polyprenyl_synt_CS"/>
</dbReference>
<feature type="region of interest" description="Disordered" evidence="7">
    <location>
        <begin position="1"/>
        <end position="32"/>
    </location>
</feature>
<dbReference type="InterPro" id="IPR008949">
    <property type="entry name" value="Isoprenoid_synthase_dom_sf"/>
</dbReference>
<evidence type="ECO:0000256" key="3">
    <source>
        <dbReference type="ARBA" id="ARBA00022679"/>
    </source>
</evidence>
<dbReference type="SFLD" id="SFLDS00005">
    <property type="entry name" value="Isoprenoid_Synthase_Type_I"/>
    <property type="match status" value="1"/>
</dbReference>
<evidence type="ECO:0000256" key="7">
    <source>
        <dbReference type="SAM" id="MobiDB-lite"/>
    </source>
</evidence>
<evidence type="ECO:0000256" key="1">
    <source>
        <dbReference type="ARBA" id="ARBA00001946"/>
    </source>
</evidence>
<accession>A0A2A3X9C1</accession>